<protein>
    <submittedName>
        <fullName evidence="6">GDSL esterase/lipase</fullName>
    </submittedName>
</protein>
<dbReference type="InterPro" id="IPR035669">
    <property type="entry name" value="SGNH_plant_lipase-like"/>
</dbReference>
<dbReference type="SUPFAM" id="SSF52266">
    <property type="entry name" value="SGNH hydrolase"/>
    <property type="match status" value="1"/>
</dbReference>
<evidence type="ECO:0000313" key="6">
    <source>
        <dbReference type="EMBL" id="KAJ4794659.1"/>
    </source>
</evidence>
<dbReference type="Proteomes" id="UP001140206">
    <property type="component" value="Chromosome 2"/>
</dbReference>
<sequence length="370" mass="41640">MSIFLPSLILFFSFHCHARHDSNNYTSLFCFGNSYTDTGNYVVLATPTVPEIWINKLPFGETFFHYPTGRCSDGRLIVDFIAQRLGLPLVPPYLGQNESFLHGANFAVAGATTIETAFFVKNNLTTIQLLNSSLNFQLGWFDELKPSLCKSQKECKAYFSGSLFLFGEFGANDYTYILQGGRSLHDVLAYVPEVIKTISLAIEHVISQGAVNIAVSGQLPTGCVPLYLTIHASHHKHDYEEETGCLKKYNYLALYHNALLEESLKQLRCKYPLVKIIYADYYKPVLKLVKSSKHYGFTKSPLRVCCGKGGRYNWNLTEICGMPGVNACENPSTYVYWDGVHLTESAHRYIAAGWLKGSYEIVVLFYKKEG</sequence>
<dbReference type="AlphaFoldDB" id="A0AAV8FMB9"/>
<dbReference type="PANTHER" id="PTHR22835">
    <property type="entry name" value="ZINC FINGER FYVE DOMAIN CONTAINING PROTEIN"/>
    <property type="match status" value="1"/>
</dbReference>
<dbReference type="Gene3D" id="3.40.50.1110">
    <property type="entry name" value="SGNH hydrolase"/>
    <property type="match status" value="1"/>
</dbReference>
<dbReference type="PANTHER" id="PTHR22835:SF681">
    <property type="entry name" value="OS01G0216300 PROTEIN"/>
    <property type="match status" value="1"/>
</dbReference>
<dbReference type="Pfam" id="PF00657">
    <property type="entry name" value="Lipase_GDSL"/>
    <property type="match status" value="1"/>
</dbReference>
<keyword evidence="4" id="KW-0325">Glycoprotein</keyword>
<dbReference type="EMBL" id="JAMFTS010000002">
    <property type="protein sequence ID" value="KAJ4794659.1"/>
    <property type="molecule type" value="Genomic_DNA"/>
</dbReference>
<dbReference type="CDD" id="cd01837">
    <property type="entry name" value="SGNH_plant_lipase_like"/>
    <property type="match status" value="1"/>
</dbReference>
<evidence type="ECO:0000256" key="2">
    <source>
        <dbReference type="ARBA" id="ARBA00022729"/>
    </source>
</evidence>
<organism evidence="6 7">
    <name type="scientific">Rhynchospora pubera</name>
    <dbReference type="NCBI Taxonomy" id="906938"/>
    <lineage>
        <taxon>Eukaryota</taxon>
        <taxon>Viridiplantae</taxon>
        <taxon>Streptophyta</taxon>
        <taxon>Embryophyta</taxon>
        <taxon>Tracheophyta</taxon>
        <taxon>Spermatophyta</taxon>
        <taxon>Magnoliopsida</taxon>
        <taxon>Liliopsida</taxon>
        <taxon>Poales</taxon>
        <taxon>Cyperaceae</taxon>
        <taxon>Cyperoideae</taxon>
        <taxon>Rhynchosporeae</taxon>
        <taxon>Rhynchospora</taxon>
    </lineage>
</organism>
<keyword evidence="3" id="KW-0378">Hydrolase</keyword>
<dbReference type="InterPro" id="IPR001087">
    <property type="entry name" value="GDSL"/>
</dbReference>
<evidence type="ECO:0000313" key="7">
    <source>
        <dbReference type="Proteomes" id="UP001140206"/>
    </source>
</evidence>
<accession>A0AAV8FMB9</accession>
<evidence type="ECO:0000256" key="3">
    <source>
        <dbReference type="ARBA" id="ARBA00022801"/>
    </source>
</evidence>
<feature type="chain" id="PRO_5043473936" evidence="5">
    <location>
        <begin position="19"/>
        <end position="370"/>
    </location>
</feature>
<keyword evidence="7" id="KW-1185">Reference proteome</keyword>
<reference evidence="6" key="1">
    <citation type="submission" date="2022-08" db="EMBL/GenBank/DDBJ databases">
        <authorList>
            <person name="Marques A."/>
        </authorList>
    </citation>
    <scope>NUCLEOTIDE SEQUENCE</scope>
    <source>
        <strain evidence="6">RhyPub2mFocal</strain>
        <tissue evidence="6">Leaves</tissue>
    </source>
</reference>
<gene>
    <name evidence="6" type="ORF">LUZ62_045905</name>
</gene>
<evidence type="ECO:0000256" key="1">
    <source>
        <dbReference type="ARBA" id="ARBA00008668"/>
    </source>
</evidence>
<keyword evidence="2 5" id="KW-0732">Signal</keyword>
<feature type="signal peptide" evidence="5">
    <location>
        <begin position="1"/>
        <end position="18"/>
    </location>
</feature>
<dbReference type="InterPro" id="IPR036514">
    <property type="entry name" value="SGNH_hydro_sf"/>
</dbReference>
<comment type="caution">
    <text evidence="6">The sequence shown here is derived from an EMBL/GenBank/DDBJ whole genome shotgun (WGS) entry which is preliminary data.</text>
</comment>
<name>A0AAV8FMB9_9POAL</name>
<evidence type="ECO:0000256" key="5">
    <source>
        <dbReference type="SAM" id="SignalP"/>
    </source>
</evidence>
<dbReference type="GO" id="GO:0016788">
    <property type="term" value="F:hydrolase activity, acting on ester bonds"/>
    <property type="evidence" value="ECO:0007669"/>
    <property type="project" value="InterPro"/>
</dbReference>
<proteinExistence type="inferred from homology"/>
<comment type="similarity">
    <text evidence="1">Belongs to the 'GDSL' lipolytic enzyme family.</text>
</comment>
<evidence type="ECO:0000256" key="4">
    <source>
        <dbReference type="ARBA" id="ARBA00023180"/>
    </source>
</evidence>